<accession>A0ABQ7D2G2</accession>
<protein>
    <recommendedName>
        <fullName evidence="1">At2g35280-like TPR domain-containing protein</fullName>
    </recommendedName>
</protein>
<dbReference type="PANTHER" id="PTHR33784">
    <property type="entry name" value="OS05G0482100 PROTEIN"/>
    <property type="match status" value="1"/>
</dbReference>
<gene>
    <name evidence="2" type="ORF">DY000_02018307</name>
</gene>
<evidence type="ECO:0000313" key="2">
    <source>
        <dbReference type="EMBL" id="KAF3565668.1"/>
    </source>
</evidence>
<dbReference type="Proteomes" id="UP000266723">
    <property type="component" value="Unassembled WGS sequence"/>
</dbReference>
<organism evidence="2 3">
    <name type="scientific">Brassica cretica</name>
    <name type="common">Mustard</name>
    <dbReference type="NCBI Taxonomy" id="69181"/>
    <lineage>
        <taxon>Eukaryota</taxon>
        <taxon>Viridiplantae</taxon>
        <taxon>Streptophyta</taxon>
        <taxon>Embryophyta</taxon>
        <taxon>Tracheophyta</taxon>
        <taxon>Spermatophyta</taxon>
        <taxon>Magnoliopsida</taxon>
        <taxon>eudicotyledons</taxon>
        <taxon>Gunneridae</taxon>
        <taxon>Pentapetalae</taxon>
        <taxon>rosids</taxon>
        <taxon>malvids</taxon>
        <taxon>Brassicales</taxon>
        <taxon>Brassicaceae</taxon>
        <taxon>Brassiceae</taxon>
        <taxon>Brassica</taxon>
    </lineage>
</organism>
<feature type="domain" description="At2g35280-like TPR" evidence="1">
    <location>
        <begin position="69"/>
        <end position="144"/>
    </location>
</feature>
<dbReference type="Pfam" id="PF23310">
    <property type="entry name" value="TPR_27"/>
    <property type="match status" value="1"/>
</dbReference>
<evidence type="ECO:0000259" key="1">
    <source>
        <dbReference type="Pfam" id="PF23310"/>
    </source>
</evidence>
<dbReference type="PANTHER" id="PTHR33784:SF25">
    <property type="entry name" value="NUCLEIC ACID-BINDING, OB-FOLD-LIKE PROTEIN"/>
    <property type="match status" value="1"/>
</dbReference>
<comment type="caution">
    <text evidence="2">The sequence shown here is derived from an EMBL/GenBank/DDBJ whole genome shotgun (WGS) entry which is preliminary data.</text>
</comment>
<dbReference type="InterPro" id="IPR040338">
    <property type="entry name" value="At1g67623-like"/>
</dbReference>
<evidence type="ECO:0000313" key="3">
    <source>
        <dbReference type="Proteomes" id="UP000266723"/>
    </source>
</evidence>
<sequence>MAPTNPTVLTLQKMPYDMLSLIVSKVGATSSVDYVNTILTCKKLNISFDNYFVAKDLDLQALVQRPREANNYKSLMESCLRRNNVDAHYVQGILEYFEGKNIFIGLHHLRVAARRGHKEGRFIYAVLLMSLGIADKGKKALTKLTNEHGLATVECIWGNVRSSLNGIDLQMKKVYHQSVAKMTPGPNCHPPELKTACSACFHQYFLNEFVNLMMGLQPTVEVL</sequence>
<name>A0ABQ7D2G2_BRACR</name>
<keyword evidence="3" id="KW-1185">Reference proteome</keyword>
<dbReference type="InterPro" id="IPR057136">
    <property type="entry name" value="At2g35280_TPR_dom"/>
</dbReference>
<proteinExistence type="predicted"/>
<reference evidence="2 3" key="1">
    <citation type="journal article" date="2020" name="BMC Genomics">
        <title>Intraspecific diversification of the crop wild relative Brassica cretica Lam. using demographic model selection.</title>
        <authorList>
            <person name="Kioukis A."/>
            <person name="Michalopoulou V.A."/>
            <person name="Briers L."/>
            <person name="Pirintsos S."/>
            <person name="Studholme D.J."/>
            <person name="Pavlidis P."/>
            <person name="Sarris P.F."/>
        </authorList>
    </citation>
    <scope>NUCLEOTIDE SEQUENCE [LARGE SCALE GENOMIC DNA]</scope>
    <source>
        <strain evidence="3">cv. PFS-1207/04</strain>
    </source>
</reference>
<dbReference type="EMBL" id="QGKV02000759">
    <property type="protein sequence ID" value="KAF3565668.1"/>
    <property type="molecule type" value="Genomic_DNA"/>
</dbReference>